<dbReference type="PANTHER" id="PTHR23502">
    <property type="entry name" value="MAJOR FACILITATOR SUPERFAMILY"/>
    <property type="match status" value="1"/>
</dbReference>
<keyword evidence="2 5" id="KW-0812">Transmembrane</keyword>
<feature type="transmembrane region" description="Helical" evidence="5">
    <location>
        <begin position="435"/>
        <end position="463"/>
    </location>
</feature>
<proteinExistence type="predicted"/>
<dbReference type="GO" id="GO:0022857">
    <property type="term" value="F:transmembrane transporter activity"/>
    <property type="evidence" value="ECO:0007669"/>
    <property type="project" value="InterPro"/>
</dbReference>
<dbReference type="HOGENOM" id="CLU_008455_13_3_1"/>
<dbReference type="InterPro" id="IPR011701">
    <property type="entry name" value="MFS"/>
</dbReference>
<dbReference type="SUPFAM" id="SSF103473">
    <property type="entry name" value="MFS general substrate transporter"/>
    <property type="match status" value="1"/>
</dbReference>
<dbReference type="STRING" id="675120.N1PEX7"/>
<dbReference type="OMA" id="VHWFGLL"/>
<keyword evidence="4 5" id="KW-0472">Membrane</keyword>
<evidence type="ECO:0000313" key="6">
    <source>
        <dbReference type="EMBL" id="EME39841.1"/>
    </source>
</evidence>
<dbReference type="FunFam" id="1.20.1250.20:FF:000319">
    <property type="entry name" value="MFS transporter, putative"/>
    <property type="match status" value="1"/>
</dbReference>
<feature type="transmembrane region" description="Helical" evidence="5">
    <location>
        <begin position="475"/>
        <end position="493"/>
    </location>
</feature>
<dbReference type="eggNOG" id="KOG0255">
    <property type="taxonomic scope" value="Eukaryota"/>
</dbReference>
<dbReference type="EMBL" id="KB446544">
    <property type="protein sequence ID" value="EME39841.1"/>
    <property type="molecule type" value="Genomic_DNA"/>
</dbReference>
<evidence type="ECO:0000256" key="2">
    <source>
        <dbReference type="ARBA" id="ARBA00022692"/>
    </source>
</evidence>
<evidence type="ECO:0000256" key="3">
    <source>
        <dbReference type="ARBA" id="ARBA00022989"/>
    </source>
</evidence>
<dbReference type="Gene3D" id="1.20.1250.20">
    <property type="entry name" value="MFS general substrate transporter like domains"/>
    <property type="match status" value="1"/>
</dbReference>
<dbReference type="Pfam" id="PF07690">
    <property type="entry name" value="MFS_1"/>
    <property type="match status" value="1"/>
</dbReference>
<evidence type="ECO:0000256" key="4">
    <source>
        <dbReference type="ARBA" id="ARBA00023136"/>
    </source>
</evidence>
<dbReference type="OrthoDB" id="5215911at2759"/>
<reference evidence="6 7" key="2">
    <citation type="journal article" date="2012" name="PLoS Pathog.">
        <title>Diverse lifestyles and strategies of plant pathogenesis encoded in the genomes of eighteen Dothideomycetes fungi.</title>
        <authorList>
            <person name="Ohm R.A."/>
            <person name="Feau N."/>
            <person name="Henrissat B."/>
            <person name="Schoch C.L."/>
            <person name="Horwitz B.A."/>
            <person name="Barry K.W."/>
            <person name="Condon B.J."/>
            <person name="Copeland A.C."/>
            <person name="Dhillon B."/>
            <person name="Glaser F."/>
            <person name="Hesse C.N."/>
            <person name="Kosti I."/>
            <person name="LaButti K."/>
            <person name="Lindquist E.A."/>
            <person name="Lucas S."/>
            <person name="Salamov A.A."/>
            <person name="Bradshaw R.E."/>
            <person name="Ciuffetti L."/>
            <person name="Hamelin R.C."/>
            <person name="Kema G.H.J."/>
            <person name="Lawrence C."/>
            <person name="Scott J.A."/>
            <person name="Spatafora J.W."/>
            <person name="Turgeon B.G."/>
            <person name="de Wit P.J.G.M."/>
            <person name="Zhong S."/>
            <person name="Goodwin S.B."/>
            <person name="Grigoriev I.V."/>
        </authorList>
    </citation>
    <scope>NUCLEOTIDE SEQUENCE [LARGE SCALE GENOMIC DNA]</scope>
    <source>
        <strain evidence="7">NZE10 / CBS 128990</strain>
    </source>
</reference>
<evidence type="ECO:0000256" key="5">
    <source>
        <dbReference type="SAM" id="Phobius"/>
    </source>
</evidence>
<dbReference type="Proteomes" id="UP000016933">
    <property type="component" value="Unassembled WGS sequence"/>
</dbReference>
<evidence type="ECO:0008006" key="8">
    <source>
        <dbReference type="Google" id="ProtNLM"/>
    </source>
</evidence>
<organism evidence="6 7">
    <name type="scientific">Dothistroma septosporum (strain NZE10 / CBS 128990)</name>
    <name type="common">Red band needle blight fungus</name>
    <name type="synonym">Mycosphaerella pini</name>
    <dbReference type="NCBI Taxonomy" id="675120"/>
    <lineage>
        <taxon>Eukaryota</taxon>
        <taxon>Fungi</taxon>
        <taxon>Dikarya</taxon>
        <taxon>Ascomycota</taxon>
        <taxon>Pezizomycotina</taxon>
        <taxon>Dothideomycetes</taxon>
        <taxon>Dothideomycetidae</taxon>
        <taxon>Mycosphaerellales</taxon>
        <taxon>Mycosphaerellaceae</taxon>
        <taxon>Dothistroma</taxon>
    </lineage>
</organism>
<keyword evidence="7" id="KW-1185">Reference proteome</keyword>
<feature type="transmembrane region" description="Helical" evidence="5">
    <location>
        <begin position="59"/>
        <end position="77"/>
    </location>
</feature>
<keyword evidence="3 5" id="KW-1133">Transmembrane helix</keyword>
<feature type="transmembrane region" description="Helical" evidence="5">
    <location>
        <begin position="505"/>
        <end position="524"/>
    </location>
</feature>
<dbReference type="PANTHER" id="PTHR23502:SF30">
    <property type="entry name" value="TRANSPORTER, PUTATIVE (AFU_ORTHOLOGUE AFUA_8G04702)-RELATED"/>
    <property type="match status" value="1"/>
</dbReference>
<dbReference type="GO" id="GO:0005886">
    <property type="term" value="C:plasma membrane"/>
    <property type="evidence" value="ECO:0007669"/>
    <property type="project" value="TreeGrafter"/>
</dbReference>
<feature type="transmembrane region" description="Helical" evidence="5">
    <location>
        <begin position="366"/>
        <end position="389"/>
    </location>
</feature>
<gene>
    <name evidence="6" type="ORF">DOTSEDRAFT_137260</name>
</gene>
<accession>N1PEX7</accession>
<evidence type="ECO:0000256" key="1">
    <source>
        <dbReference type="ARBA" id="ARBA00004141"/>
    </source>
</evidence>
<evidence type="ECO:0000313" key="7">
    <source>
        <dbReference type="Proteomes" id="UP000016933"/>
    </source>
</evidence>
<dbReference type="InterPro" id="IPR036259">
    <property type="entry name" value="MFS_trans_sf"/>
</dbReference>
<feature type="transmembrane region" description="Helical" evidence="5">
    <location>
        <begin position="97"/>
        <end position="115"/>
    </location>
</feature>
<dbReference type="AlphaFoldDB" id="N1PEX7"/>
<name>N1PEX7_DOTSN</name>
<feature type="transmembrane region" description="Helical" evidence="5">
    <location>
        <begin position="188"/>
        <end position="208"/>
    </location>
</feature>
<feature type="transmembrane region" description="Helical" evidence="5">
    <location>
        <begin position="214"/>
        <end position="235"/>
    </location>
</feature>
<reference evidence="7" key="1">
    <citation type="journal article" date="2012" name="PLoS Genet.">
        <title>The genomes of the fungal plant pathogens Cladosporium fulvum and Dothistroma septosporum reveal adaptation to different hosts and lifestyles but also signatures of common ancestry.</title>
        <authorList>
            <person name="de Wit P.J.G.M."/>
            <person name="van der Burgt A."/>
            <person name="Oekmen B."/>
            <person name="Stergiopoulos I."/>
            <person name="Abd-Elsalam K.A."/>
            <person name="Aerts A.L."/>
            <person name="Bahkali A.H."/>
            <person name="Beenen H.G."/>
            <person name="Chettri P."/>
            <person name="Cox M.P."/>
            <person name="Datema E."/>
            <person name="de Vries R.P."/>
            <person name="Dhillon B."/>
            <person name="Ganley A.R."/>
            <person name="Griffiths S.A."/>
            <person name="Guo Y."/>
            <person name="Hamelin R.C."/>
            <person name="Henrissat B."/>
            <person name="Kabir M.S."/>
            <person name="Jashni M.K."/>
            <person name="Kema G."/>
            <person name="Klaubauf S."/>
            <person name="Lapidus A."/>
            <person name="Levasseur A."/>
            <person name="Lindquist E."/>
            <person name="Mehrabi R."/>
            <person name="Ohm R.A."/>
            <person name="Owen T.J."/>
            <person name="Salamov A."/>
            <person name="Schwelm A."/>
            <person name="Schijlen E."/>
            <person name="Sun H."/>
            <person name="van den Burg H.A."/>
            <person name="van Ham R.C.H.J."/>
            <person name="Zhang S."/>
            <person name="Goodwin S.B."/>
            <person name="Grigoriev I.V."/>
            <person name="Collemare J."/>
            <person name="Bradshaw R.E."/>
        </authorList>
    </citation>
    <scope>NUCLEOTIDE SEQUENCE [LARGE SCALE GENOMIC DNA]</scope>
    <source>
        <strain evidence="7">NZE10 / CBS 128990</strain>
    </source>
</reference>
<comment type="subcellular location">
    <subcellularLocation>
        <location evidence="1">Membrane</location>
        <topology evidence="1">Multi-pass membrane protein</topology>
    </subcellularLocation>
</comment>
<protein>
    <recommendedName>
        <fullName evidence="8">Major facilitator superfamily (MFS) profile domain-containing protein</fullName>
    </recommendedName>
</protein>
<feature type="transmembrane region" description="Helical" evidence="5">
    <location>
        <begin position="410"/>
        <end position="429"/>
    </location>
</feature>
<sequence>METSDTTHEIDAVPGTFHLVDLDHTIASKHANAHQDIVLVPTPSEDPDDPLNWSSRRKLLSLICMCVYTFINGIASANTYSVLVPLSEATDLTVADLNAGTGYMFLLCGWGLLFWQPFALQYGKRPTYLISTAVTTSMTVWGPFAKGNSQWIARCVLLGFFLAPIEALPETSVADVFFSHERGTYMGVYAFVLAGSNYFAPVICGFINDGQGYKWVFFWPAIFCGIAFVFLFFFLEETNYDRHSTGTMKSTETISASQTAAPINLVATEKVLEKEPSTADRASPADSEAGIVTYPRKSYLQKLSLRDKPRPQRMPHRAMLSLRFLSWPVIFYAGFSYGSYLIWFNVLNATASIILGGTPYNFSSGMVGLSYLACIVGVIAASVYTGYLSDWMAIKLARRNRGIYEPEQRLWAFIICLVVLPASLILWGVGAAHHIHWFGLIVAMCGTAFCNTCGITLSVNYLVDSYPAISGDGMTTVIIIRNTMSFAIGYGITPWLDGLGTQDCFISAAFVGMAACAVFLVMVWKGKMFRTRSREEYWALWEKHTKLGMVH</sequence>
<feature type="transmembrane region" description="Helical" evidence="5">
    <location>
        <begin position="324"/>
        <end position="346"/>
    </location>
</feature>